<dbReference type="RefSeq" id="WP_184684813.1">
    <property type="nucleotide sequence ID" value="NZ_JACHJC010000001.1"/>
</dbReference>
<evidence type="ECO:0000259" key="3">
    <source>
        <dbReference type="Pfam" id="PF00185"/>
    </source>
</evidence>
<dbReference type="SUPFAM" id="SSF53671">
    <property type="entry name" value="Aspartate/ornithine carbamoyltransferase"/>
    <property type="match status" value="1"/>
</dbReference>
<comment type="similarity">
    <text evidence="2">Belongs to the aspartate/ornithine carbamoyltransferase superfamily.</text>
</comment>
<evidence type="ECO:0000259" key="4">
    <source>
        <dbReference type="Pfam" id="PF02729"/>
    </source>
</evidence>
<dbReference type="Pfam" id="PF02729">
    <property type="entry name" value="OTCace_N"/>
    <property type="match status" value="1"/>
</dbReference>
<feature type="domain" description="Aspartate/ornithine carbamoyltransferase Asp/Orn-binding" evidence="3">
    <location>
        <begin position="164"/>
        <end position="315"/>
    </location>
</feature>
<evidence type="ECO:0000256" key="1">
    <source>
        <dbReference type="ARBA" id="ARBA00022679"/>
    </source>
</evidence>
<dbReference type="Pfam" id="PF00185">
    <property type="entry name" value="OTCace"/>
    <property type="match status" value="1"/>
</dbReference>
<dbReference type="InterPro" id="IPR006131">
    <property type="entry name" value="Asp_carbamoyltransf_Asp/Orn-bd"/>
</dbReference>
<proteinExistence type="inferred from homology"/>
<dbReference type="PANTHER" id="PTHR45753:SF3">
    <property type="entry name" value="ORNITHINE TRANSCARBAMYLASE, MITOCHONDRIAL"/>
    <property type="match status" value="1"/>
</dbReference>
<sequence length="322" mass="34302">MSMTDAFTGLPPRRAACGVLSLADLTPDVLGALARRSVDLYRDPAAHHEPLRGRLVGVVFTRTSTRTRTAFTAGIERLGGRAIGYGPGDLQTNTGESLAHTARTLGLMLDGVVIRTAGSLADMRLLSAESGLPVINAMAAEEHPTQGICDLATILLHRGSLDRVEVLYVGEGNNTATALAQGLSNFAGTRLHLLTPAGFGLPEDVLRATAARAAGHGGSVTQTHDAASVPDSVEFVYTTRWQTTGTSKPNPDWREVFRPFHVDETFLARTPKALFLHDLPAHCGEEVTGAVLDGTRSIAWSQARMKLYSAMAVLEHAFAGRD</sequence>
<dbReference type="EMBL" id="JACHJC010000001">
    <property type="protein sequence ID" value="MBB5113248.1"/>
    <property type="molecule type" value="Genomic_DNA"/>
</dbReference>
<keyword evidence="1 2" id="KW-0808">Transferase</keyword>
<dbReference type="GO" id="GO:0004585">
    <property type="term" value="F:ornithine carbamoyltransferase activity"/>
    <property type="evidence" value="ECO:0007669"/>
    <property type="project" value="UniProtKB-EC"/>
</dbReference>
<dbReference type="PRINTS" id="PR00102">
    <property type="entry name" value="OTCASE"/>
</dbReference>
<evidence type="ECO:0000313" key="6">
    <source>
        <dbReference type="Proteomes" id="UP000618986"/>
    </source>
</evidence>
<dbReference type="InterPro" id="IPR036901">
    <property type="entry name" value="Asp/Orn_carbamoylTrfase_sf"/>
</dbReference>
<evidence type="ECO:0000313" key="5">
    <source>
        <dbReference type="EMBL" id="MBB5113248.1"/>
    </source>
</evidence>
<dbReference type="PRINTS" id="PR00100">
    <property type="entry name" value="AOTCASE"/>
</dbReference>
<dbReference type="EC" id="2.1.3.3" evidence="5"/>
<dbReference type="PANTHER" id="PTHR45753">
    <property type="entry name" value="ORNITHINE CARBAMOYLTRANSFERASE, MITOCHONDRIAL"/>
    <property type="match status" value="1"/>
</dbReference>
<feature type="domain" description="Aspartate/ornithine carbamoyltransferase carbamoyl-P binding" evidence="4">
    <location>
        <begin position="19"/>
        <end position="154"/>
    </location>
</feature>
<reference evidence="5 6" key="1">
    <citation type="submission" date="2020-08" db="EMBL/GenBank/DDBJ databases">
        <title>Sequencing the genomes of 1000 actinobacteria strains.</title>
        <authorList>
            <person name="Klenk H.-P."/>
        </authorList>
    </citation>
    <scope>NUCLEOTIDE SEQUENCE [LARGE SCALE GENOMIC DNA]</scope>
    <source>
        <strain evidence="5 6">DSM 43036</strain>
    </source>
</reference>
<dbReference type="InterPro" id="IPR006130">
    <property type="entry name" value="Asp/Orn_carbamoylTrfase"/>
</dbReference>
<evidence type="ECO:0000256" key="2">
    <source>
        <dbReference type="RuleBase" id="RU003634"/>
    </source>
</evidence>
<comment type="caution">
    <text evidence="5">The sequence shown here is derived from an EMBL/GenBank/DDBJ whole genome shotgun (WGS) entry which is preliminary data.</text>
</comment>
<gene>
    <name evidence="5" type="ORF">FHU28_003087</name>
</gene>
<protein>
    <submittedName>
        <fullName evidence="5">Ornithine carbamoyltransferase/carbamoyltransferase</fullName>
        <ecNumber evidence="5">2.1.3.3</ecNumber>
    </submittedName>
</protein>
<keyword evidence="6" id="KW-1185">Reference proteome</keyword>
<accession>A0ABR6MCZ4</accession>
<dbReference type="Gene3D" id="3.40.50.1370">
    <property type="entry name" value="Aspartate/ornithine carbamoyltransferase"/>
    <property type="match status" value="2"/>
</dbReference>
<dbReference type="Proteomes" id="UP000618986">
    <property type="component" value="Unassembled WGS sequence"/>
</dbReference>
<dbReference type="InterPro" id="IPR006132">
    <property type="entry name" value="Asp/Orn_carbamoyltranf_P-bd"/>
</dbReference>
<organism evidence="5 6">
    <name type="scientific">Micromonospora echinospora</name>
    <name type="common">Micromonospora purpurea</name>
    <dbReference type="NCBI Taxonomy" id="1877"/>
    <lineage>
        <taxon>Bacteria</taxon>
        <taxon>Bacillati</taxon>
        <taxon>Actinomycetota</taxon>
        <taxon>Actinomycetes</taxon>
        <taxon>Micromonosporales</taxon>
        <taxon>Micromonosporaceae</taxon>
        <taxon>Micromonospora</taxon>
    </lineage>
</organism>
<dbReference type="GeneID" id="300293655"/>
<name>A0ABR6MCZ4_MICEC</name>
<dbReference type="InterPro" id="IPR002292">
    <property type="entry name" value="Orn/put_carbamltrans"/>
</dbReference>